<keyword evidence="14" id="KW-1185">Reference proteome</keyword>
<evidence type="ECO:0000256" key="3">
    <source>
        <dbReference type="ARBA" id="ARBA00022692"/>
    </source>
</evidence>
<evidence type="ECO:0000256" key="1">
    <source>
        <dbReference type="ARBA" id="ARBA00004401"/>
    </source>
</evidence>
<evidence type="ECO:0000256" key="8">
    <source>
        <dbReference type="ARBA" id="ARBA00024235"/>
    </source>
</evidence>
<evidence type="ECO:0000256" key="5">
    <source>
        <dbReference type="ARBA" id="ARBA00023136"/>
    </source>
</evidence>
<keyword evidence="5 10" id="KW-0472">Membrane</keyword>
<dbReference type="KEGG" id="usu:LVJ78_06705"/>
<comment type="similarity">
    <text evidence="7">Belongs to the YfgM family.</text>
</comment>
<keyword evidence="4 10" id="KW-1133">Transmembrane helix</keyword>
<name>A0AAE9GSL6_9NEIS</name>
<organism evidence="13 15">
    <name type="scientific">Uruburuella suis</name>
    <dbReference type="NCBI Taxonomy" id="252130"/>
    <lineage>
        <taxon>Bacteria</taxon>
        <taxon>Pseudomonadati</taxon>
        <taxon>Pseudomonadota</taxon>
        <taxon>Betaproteobacteria</taxon>
        <taxon>Neisseriales</taxon>
        <taxon>Neisseriaceae</taxon>
        <taxon>Uruburuella</taxon>
    </lineage>
</organism>
<reference evidence="12 14" key="1">
    <citation type="submission" date="2019-03" db="EMBL/GenBank/DDBJ databases">
        <title>Genomic Encyclopedia of Type Strains, Phase IV (KMG-IV): sequencing the most valuable type-strain genomes for metagenomic binning, comparative biology and taxonomic classification.</title>
        <authorList>
            <person name="Goeker M."/>
        </authorList>
    </citation>
    <scope>NUCLEOTIDE SEQUENCE [LARGE SCALE GENOMIC DNA]</scope>
    <source>
        <strain evidence="12 14">DSM 17474</strain>
    </source>
</reference>
<dbReference type="Proteomes" id="UP000294721">
    <property type="component" value="Unassembled WGS sequence"/>
</dbReference>
<feature type="transmembrane region" description="Helical" evidence="10">
    <location>
        <begin position="21"/>
        <end position="42"/>
    </location>
</feature>
<dbReference type="GO" id="GO:0044877">
    <property type="term" value="F:protein-containing complex binding"/>
    <property type="evidence" value="ECO:0007669"/>
    <property type="project" value="InterPro"/>
</dbReference>
<evidence type="ECO:0000313" key="15">
    <source>
        <dbReference type="Proteomes" id="UP000829756"/>
    </source>
</evidence>
<keyword evidence="9" id="KW-0802">TPR repeat</keyword>
<evidence type="ECO:0000256" key="2">
    <source>
        <dbReference type="ARBA" id="ARBA00022475"/>
    </source>
</evidence>
<accession>A0AAE9GSL6</accession>
<dbReference type="Proteomes" id="UP000829756">
    <property type="component" value="Chromosome"/>
</dbReference>
<dbReference type="InterPro" id="IPR018704">
    <property type="entry name" value="SecYEG/CpoB_TPR"/>
</dbReference>
<sequence>MASHIQDQEELENFKYFWKSWGRWLFTALLIAALAYLGYVLYQNYQAGKDQEAAGVLAGLVEKAQNQGDAKAINADLLKLQQNHPSTMAAAQATMMVAATEFDQGQYDTAAGHLTWVLKNQKAPLVQALAAQRLAVVQLQQKKYTEALATLATPVEADFEPLLLETKGDVYAAEGKNSEAVAAYEQALNKLPKEAGNRQLLQLKADQLK</sequence>
<evidence type="ECO:0000256" key="4">
    <source>
        <dbReference type="ARBA" id="ARBA00022989"/>
    </source>
</evidence>
<dbReference type="Pfam" id="PF09976">
    <property type="entry name" value="TPR_21"/>
    <property type="match status" value="1"/>
</dbReference>
<feature type="repeat" description="TPR" evidence="9">
    <location>
        <begin position="161"/>
        <end position="194"/>
    </location>
</feature>
<dbReference type="AlphaFoldDB" id="A0AAE9GSL6"/>
<dbReference type="InterPro" id="IPR011990">
    <property type="entry name" value="TPR-like_helical_dom_sf"/>
</dbReference>
<keyword evidence="6" id="KW-0143">Chaperone</keyword>
<evidence type="ECO:0000256" key="6">
    <source>
        <dbReference type="ARBA" id="ARBA00023186"/>
    </source>
</evidence>
<dbReference type="PANTHER" id="PTHR38035">
    <property type="entry name" value="UPF0070 PROTEIN YFGM"/>
    <property type="match status" value="1"/>
</dbReference>
<evidence type="ECO:0000256" key="10">
    <source>
        <dbReference type="SAM" id="Phobius"/>
    </source>
</evidence>
<reference evidence="13" key="2">
    <citation type="submission" date="2021-12" db="EMBL/GenBank/DDBJ databases">
        <authorList>
            <person name="Veyrier F.J."/>
        </authorList>
    </citation>
    <scope>NUCLEOTIDE SEQUENCE</scope>
    <source>
        <strain evidence="13">1258/02</strain>
    </source>
</reference>
<evidence type="ECO:0000256" key="9">
    <source>
        <dbReference type="PROSITE-ProRule" id="PRU00339"/>
    </source>
</evidence>
<protein>
    <recommendedName>
        <fullName evidence="8">Ancillary SecYEG translocon subunit</fullName>
    </recommendedName>
</protein>
<dbReference type="InterPro" id="IPR019734">
    <property type="entry name" value="TPR_rpt"/>
</dbReference>
<feature type="domain" description="Ancillary SecYEG translocon subunit/Cell division coordinator CpoB TPR" evidence="11">
    <location>
        <begin position="15"/>
        <end position="208"/>
    </location>
</feature>
<dbReference type="PIRSF" id="PIRSF006170">
    <property type="entry name" value="YfgM"/>
    <property type="match status" value="1"/>
</dbReference>
<keyword evidence="3 10" id="KW-0812">Transmembrane</keyword>
<reference evidence="13" key="3">
    <citation type="journal article" date="2022" name="Res Sq">
        <title>Evolution of multicellular longitudinally dividing oral cavity symbionts (Neisseriaceae).</title>
        <authorList>
            <person name="Nyongesa S."/>
            <person name="Weber P."/>
            <person name="Bernet E."/>
            <person name="Pullido F."/>
            <person name="Nieckarz M."/>
            <person name="Delaby M."/>
            <person name="Nieves C."/>
            <person name="Viehboeck T."/>
            <person name="Krause N."/>
            <person name="Rivera-Millot A."/>
            <person name="Nakamura A."/>
            <person name="Vischer N."/>
            <person name="VanNieuwenhze M."/>
            <person name="Brun Y."/>
            <person name="Cava F."/>
            <person name="Bulgheresi S."/>
            <person name="Veyrier F."/>
        </authorList>
    </citation>
    <scope>NUCLEOTIDE SEQUENCE</scope>
    <source>
        <strain evidence="13">1258/02</strain>
    </source>
</reference>
<dbReference type="GO" id="GO:0005886">
    <property type="term" value="C:plasma membrane"/>
    <property type="evidence" value="ECO:0007669"/>
    <property type="project" value="UniProtKB-SubCell"/>
</dbReference>
<dbReference type="EMBL" id="CP091507">
    <property type="protein sequence ID" value="UOO78411.1"/>
    <property type="molecule type" value="Genomic_DNA"/>
</dbReference>
<dbReference type="InterPro" id="IPR026039">
    <property type="entry name" value="YfgM"/>
</dbReference>
<dbReference type="PANTHER" id="PTHR38035:SF1">
    <property type="entry name" value="ANCILLARY SECYEG TRANSLOCON SUBUNIT"/>
    <property type="match status" value="1"/>
</dbReference>
<proteinExistence type="inferred from homology"/>
<gene>
    <name evidence="12" type="ORF">EV680_101135</name>
    <name evidence="13" type="ORF">LVJ78_06705</name>
</gene>
<evidence type="ECO:0000313" key="13">
    <source>
        <dbReference type="EMBL" id="UOO78411.1"/>
    </source>
</evidence>
<dbReference type="RefSeq" id="WP_132952149.1">
    <property type="nucleotide sequence ID" value="NZ_CP091507.1"/>
</dbReference>
<comment type="subcellular location">
    <subcellularLocation>
        <location evidence="1">Cell membrane</location>
        <topology evidence="1">Single-pass type II membrane protein</topology>
    </subcellularLocation>
</comment>
<evidence type="ECO:0000259" key="11">
    <source>
        <dbReference type="Pfam" id="PF09976"/>
    </source>
</evidence>
<dbReference type="SUPFAM" id="SSF48452">
    <property type="entry name" value="TPR-like"/>
    <property type="match status" value="1"/>
</dbReference>
<evidence type="ECO:0000256" key="7">
    <source>
        <dbReference type="ARBA" id="ARBA00024197"/>
    </source>
</evidence>
<evidence type="ECO:0000313" key="12">
    <source>
        <dbReference type="EMBL" id="TCP10470.1"/>
    </source>
</evidence>
<evidence type="ECO:0000313" key="14">
    <source>
        <dbReference type="Proteomes" id="UP000294721"/>
    </source>
</evidence>
<keyword evidence="2" id="KW-1003">Cell membrane</keyword>
<dbReference type="Gene3D" id="1.25.40.10">
    <property type="entry name" value="Tetratricopeptide repeat domain"/>
    <property type="match status" value="1"/>
</dbReference>
<dbReference type="EMBL" id="SLXE01000001">
    <property type="protein sequence ID" value="TCP10470.1"/>
    <property type="molecule type" value="Genomic_DNA"/>
</dbReference>
<dbReference type="PROSITE" id="PS50005">
    <property type="entry name" value="TPR"/>
    <property type="match status" value="1"/>
</dbReference>